<dbReference type="Proteomes" id="UP000708576">
    <property type="component" value="Unassembled WGS sequence"/>
</dbReference>
<dbReference type="EMBL" id="JAGUCO010000003">
    <property type="protein sequence ID" value="MBS2097892.1"/>
    <property type="molecule type" value="Genomic_DNA"/>
</dbReference>
<comment type="cofactor">
    <cofactor evidence="1 12">
        <name>Mg(2+)</name>
        <dbReference type="ChEBI" id="CHEBI:18420"/>
    </cofactor>
</comment>
<proteinExistence type="inferred from homology"/>
<accession>A0ABS5JSR1</accession>
<dbReference type="PROSITE" id="PS51257">
    <property type="entry name" value="PROKAR_LIPOPROTEIN"/>
    <property type="match status" value="1"/>
</dbReference>
<keyword evidence="12" id="KW-0997">Cell inner membrane</keyword>
<name>A0ABS5JSR1_9BACT</name>
<dbReference type="Pfam" id="PF02424">
    <property type="entry name" value="ApbE"/>
    <property type="match status" value="1"/>
</dbReference>
<reference evidence="13 14" key="1">
    <citation type="journal article" date="2015" name="Int. J. Syst. Evol. Microbiol.">
        <title>Carboxylicivirga linearis sp. nov., isolated from a sea cucumber culture pond.</title>
        <authorList>
            <person name="Wang F.Q."/>
            <person name="Zhou Y.X."/>
            <person name="Lin X.Z."/>
            <person name="Chen G.J."/>
            <person name="Du Z.J."/>
        </authorList>
    </citation>
    <scope>NUCLEOTIDE SEQUENCE [LARGE SCALE GENOMIC DNA]</scope>
    <source>
        <strain evidence="13 14">FB218</strain>
    </source>
</reference>
<dbReference type="InterPro" id="IPR003374">
    <property type="entry name" value="ApbE-like_sf"/>
</dbReference>
<dbReference type="PANTHER" id="PTHR30040:SF2">
    <property type="entry name" value="FAD:PROTEIN FMN TRANSFERASE"/>
    <property type="match status" value="1"/>
</dbReference>
<dbReference type="Gene3D" id="3.10.520.10">
    <property type="entry name" value="ApbE-like domains"/>
    <property type="match status" value="1"/>
</dbReference>
<keyword evidence="14" id="KW-1185">Reference proteome</keyword>
<dbReference type="SUPFAM" id="SSF143631">
    <property type="entry name" value="ApbE-like"/>
    <property type="match status" value="1"/>
</dbReference>
<keyword evidence="8 11" id="KW-0460">Magnesium</keyword>
<evidence type="ECO:0000313" key="14">
    <source>
        <dbReference type="Proteomes" id="UP000708576"/>
    </source>
</evidence>
<evidence type="ECO:0000256" key="8">
    <source>
        <dbReference type="ARBA" id="ARBA00022842"/>
    </source>
</evidence>
<evidence type="ECO:0000256" key="7">
    <source>
        <dbReference type="ARBA" id="ARBA00022827"/>
    </source>
</evidence>
<keyword evidence="12" id="KW-0449">Lipoprotein</keyword>
<keyword evidence="7 11" id="KW-0274">FAD</keyword>
<dbReference type="InterPro" id="IPR024932">
    <property type="entry name" value="ApbE"/>
</dbReference>
<keyword evidence="12" id="KW-0472">Membrane</keyword>
<dbReference type="PANTHER" id="PTHR30040">
    <property type="entry name" value="THIAMINE BIOSYNTHESIS LIPOPROTEIN APBE"/>
    <property type="match status" value="1"/>
</dbReference>
<dbReference type="EC" id="2.7.1.180" evidence="2 11"/>
<comment type="catalytic activity">
    <reaction evidence="10 11 12">
        <text>L-threonyl-[protein] + FAD = FMN-L-threonyl-[protein] + AMP + H(+)</text>
        <dbReference type="Rhea" id="RHEA:36847"/>
        <dbReference type="Rhea" id="RHEA-COMP:11060"/>
        <dbReference type="Rhea" id="RHEA-COMP:11061"/>
        <dbReference type="ChEBI" id="CHEBI:15378"/>
        <dbReference type="ChEBI" id="CHEBI:30013"/>
        <dbReference type="ChEBI" id="CHEBI:57692"/>
        <dbReference type="ChEBI" id="CHEBI:74257"/>
        <dbReference type="ChEBI" id="CHEBI:456215"/>
        <dbReference type="EC" id="2.7.1.180"/>
    </reaction>
</comment>
<keyword evidence="12" id="KW-1003">Cell membrane</keyword>
<evidence type="ECO:0000256" key="12">
    <source>
        <dbReference type="RuleBase" id="RU363002"/>
    </source>
</evidence>
<protein>
    <recommendedName>
        <fullName evidence="3 11">FAD:protein FMN transferase</fullName>
        <ecNumber evidence="2 11">2.7.1.180</ecNumber>
    </recommendedName>
    <alternativeName>
        <fullName evidence="9 11">Flavin transferase</fullName>
    </alternativeName>
</protein>
<evidence type="ECO:0000256" key="4">
    <source>
        <dbReference type="ARBA" id="ARBA00022630"/>
    </source>
</evidence>
<evidence type="ECO:0000256" key="3">
    <source>
        <dbReference type="ARBA" id="ARBA00016337"/>
    </source>
</evidence>
<keyword evidence="4 11" id="KW-0285">Flavoprotein</keyword>
<organism evidence="13 14">
    <name type="scientific">Carboxylicivirga linearis</name>
    <dbReference type="NCBI Taxonomy" id="1628157"/>
    <lineage>
        <taxon>Bacteria</taxon>
        <taxon>Pseudomonadati</taxon>
        <taxon>Bacteroidota</taxon>
        <taxon>Bacteroidia</taxon>
        <taxon>Marinilabiliales</taxon>
        <taxon>Marinilabiliaceae</taxon>
        <taxon>Carboxylicivirga</taxon>
    </lineage>
</organism>
<comment type="subcellular location">
    <subcellularLocation>
        <location evidence="12">Cell inner membrane</location>
        <topology evidence="12">Lipid-anchor</topology>
        <orientation evidence="12">Periplasmic side</orientation>
    </subcellularLocation>
</comment>
<evidence type="ECO:0000256" key="5">
    <source>
        <dbReference type="ARBA" id="ARBA00022679"/>
    </source>
</evidence>
<gene>
    <name evidence="13" type="ORF">KEM10_06335</name>
</gene>
<evidence type="ECO:0000313" key="13">
    <source>
        <dbReference type="EMBL" id="MBS2097892.1"/>
    </source>
</evidence>
<evidence type="ECO:0000256" key="11">
    <source>
        <dbReference type="PIRNR" id="PIRNR006268"/>
    </source>
</evidence>
<sequence>MRYTAIILVVSLVLTSCSKKTSFHKNEGLIFGTLYHFTYESENDLSDELKKVMNEYDLSLSTYKENSVISKINSNRSMETDEYFRTVFNKAKQITKVTDGAFDMTVAPLVNAWGFGFSKKDSITSELIDSLMMDVGMDMIEMEDGKIIKERPGIMLDASAIAKGYAVDVVADFLEFKGIENYMVEIGGEMRVKGTNPKGMSWKVGIDKPIDDPKVLERELQEIISISNIALATSGNYRNFYVKDGKKYAHTISPFTGYPVDHQLLGVSVLAPDCMTADAYATAFMVLGAEKGMAIVENDPELEGYFISAGTDMKYEIVYSKGFEKVIEVRE</sequence>
<comment type="caution">
    <text evidence="13">The sequence shown here is derived from an EMBL/GenBank/DDBJ whole genome shotgun (WGS) entry which is preliminary data.</text>
</comment>
<dbReference type="RefSeq" id="WP_212214956.1">
    <property type="nucleotide sequence ID" value="NZ_JAGUCO010000003.1"/>
</dbReference>
<keyword evidence="5 11" id="KW-0808">Transferase</keyword>
<keyword evidence="6 11" id="KW-0479">Metal-binding</keyword>
<evidence type="ECO:0000256" key="2">
    <source>
        <dbReference type="ARBA" id="ARBA00011955"/>
    </source>
</evidence>
<evidence type="ECO:0000256" key="6">
    <source>
        <dbReference type="ARBA" id="ARBA00022723"/>
    </source>
</evidence>
<comment type="function">
    <text evidence="12">Flavin transferase that catalyzes the transfer of the FMN moiety of FAD and its covalent binding to the hydroxyl group of a threonine residue in a target flavoprotein.</text>
</comment>
<dbReference type="GO" id="GO:0016740">
    <property type="term" value="F:transferase activity"/>
    <property type="evidence" value="ECO:0007669"/>
    <property type="project" value="UniProtKB-KW"/>
</dbReference>
<comment type="similarity">
    <text evidence="11 12">Belongs to the ApbE family.</text>
</comment>
<evidence type="ECO:0000256" key="9">
    <source>
        <dbReference type="ARBA" id="ARBA00031306"/>
    </source>
</evidence>
<evidence type="ECO:0000256" key="10">
    <source>
        <dbReference type="ARBA" id="ARBA00048540"/>
    </source>
</evidence>
<evidence type="ECO:0000256" key="1">
    <source>
        <dbReference type="ARBA" id="ARBA00001946"/>
    </source>
</evidence>
<dbReference type="PIRSF" id="PIRSF006268">
    <property type="entry name" value="ApbE"/>
    <property type="match status" value="1"/>
</dbReference>